<keyword evidence="2" id="KW-0472">Membrane</keyword>
<feature type="transmembrane region" description="Helical" evidence="2">
    <location>
        <begin position="22"/>
        <end position="47"/>
    </location>
</feature>
<keyword evidence="1" id="KW-0802">TPR repeat</keyword>
<evidence type="ECO:0000256" key="2">
    <source>
        <dbReference type="SAM" id="Phobius"/>
    </source>
</evidence>
<dbReference type="Proteomes" id="UP000824123">
    <property type="component" value="Unassembled WGS sequence"/>
</dbReference>
<feature type="domain" description="GH29D-like beta-sandwich" evidence="3">
    <location>
        <begin position="280"/>
        <end position="330"/>
    </location>
</feature>
<gene>
    <name evidence="4" type="ORF">IAC59_07785</name>
</gene>
<name>A0A9D1LSH7_9FIRM</name>
<dbReference type="PROSITE" id="PS50005">
    <property type="entry name" value="TPR"/>
    <property type="match status" value="1"/>
</dbReference>
<accession>A0A9D1LSH7</accession>
<proteinExistence type="predicted"/>
<comment type="caution">
    <text evidence="4">The sequence shown here is derived from an EMBL/GenBank/DDBJ whole genome shotgun (WGS) entry which is preliminary data.</text>
</comment>
<protein>
    <submittedName>
        <fullName evidence="4">Chitobiase/beta-hexosaminidase C-terminal domain-containing protein</fullName>
    </submittedName>
</protein>
<sequence length="501" mass="55219">MEEDEAIFRGDRPLNPQKNTPMIAGICVLSGLALILLVICFMTFTSVGQRWKASMGMNAPAAVYWQLGDEALAAGDTGGAAGYYESAFSRDSSNYDGAIKLADTLSSVGNTERAERAYRKAISLDPTRTEAYDSVIKLMIARGADDAEMVDMLKLAYQNTANAEYNTLLLTYGPSTVRFDPEEGTYDYAVKLQMACDDGATIYYTTDGSQPTIYSNKYVLPIELGEGVFTVRAIAYRNDLYSGETSKTYTIAFPAVPAPQFNSMPGKYAANEDGRKIINVTVPEGCTVYYTTDGSAPTTDSSEYDDGISLKPGTYTLRMIAVNSDGQTSSETSAEYQIIEELQAAFNDEDSFLSFRVDVTTQDDVNKQFKKLLETTGDTSTFFTQHYSFGEVDFTVKSGVPLVTAVRITNNDITGVRGSKVGWSAQDVLDLFRNEQNEIVNGEQVLYTLDNDQYGWVEYTSSGVMTSINYMYVRNGSQLVELHYTIEDNEVVGMEYCISDM</sequence>
<dbReference type="Pfam" id="PF13290">
    <property type="entry name" value="CHB_HEX_C_1"/>
    <property type="match status" value="1"/>
</dbReference>
<reference evidence="4" key="1">
    <citation type="submission" date="2020-10" db="EMBL/GenBank/DDBJ databases">
        <authorList>
            <person name="Gilroy R."/>
        </authorList>
    </citation>
    <scope>NUCLEOTIDE SEQUENCE</scope>
    <source>
        <strain evidence="4">ChiSxjej2B14-8506</strain>
    </source>
</reference>
<evidence type="ECO:0000313" key="5">
    <source>
        <dbReference type="Proteomes" id="UP000824123"/>
    </source>
</evidence>
<evidence type="ECO:0000256" key="1">
    <source>
        <dbReference type="PROSITE-ProRule" id="PRU00339"/>
    </source>
</evidence>
<dbReference type="AlphaFoldDB" id="A0A9D1LSH7"/>
<keyword evidence="2" id="KW-0812">Transmembrane</keyword>
<reference evidence="4" key="2">
    <citation type="journal article" date="2021" name="PeerJ">
        <title>Extensive microbial diversity within the chicken gut microbiome revealed by metagenomics and culture.</title>
        <authorList>
            <person name="Gilroy R."/>
            <person name="Ravi A."/>
            <person name="Getino M."/>
            <person name="Pursley I."/>
            <person name="Horton D.L."/>
            <person name="Alikhan N.F."/>
            <person name="Baker D."/>
            <person name="Gharbi K."/>
            <person name="Hall N."/>
            <person name="Watson M."/>
            <person name="Adriaenssens E.M."/>
            <person name="Foster-Nyarko E."/>
            <person name="Jarju S."/>
            <person name="Secka A."/>
            <person name="Antonio M."/>
            <person name="Oren A."/>
            <person name="Chaudhuri R.R."/>
            <person name="La Ragione R."/>
            <person name="Hildebrand F."/>
            <person name="Pallen M.J."/>
        </authorList>
    </citation>
    <scope>NUCLEOTIDE SEQUENCE</scope>
    <source>
        <strain evidence="4">ChiSxjej2B14-8506</strain>
    </source>
</reference>
<feature type="repeat" description="TPR" evidence="1">
    <location>
        <begin position="95"/>
        <end position="128"/>
    </location>
</feature>
<dbReference type="Pfam" id="PF14559">
    <property type="entry name" value="TPR_19"/>
    <property type="match status" value="1"/>
</dbReference>
<dbReference type="InterPro" id="IPR059177">
    <property type="entry name" value="GH29D-like_dom"/>
</dbReference>
<dbReference type="SMART" id="SM00028">
    <property type="entry name" value="TPR"/>
    <property type="match status" value="2"/>
</dbReference>
<dbReference type="InterPro" id="IPR011990">
    <property type="entry name" value="TPR-like_helical_dom_sf"/>
</dbReference>
<dbReference type="SUPFAM" id="SSF48452">
    <property type="entry name" value="TPR-like"/>
    <property type="match status" value="1"/>
</dbReference>
<keyword evidence="2" id="KW-1133">Transmembrane helix</keyword>
<dbReference type="InterPro" id="IPR026876">
    <property type="entry name" value="Fn3_assoc_repeat"/>
</dbReference>
<dbReference type="InterPro" id="IPR019734">
    <property type="entry name" value="TPR_rpt"/>
</dbReference>
<organism evidence="4 5">
    <name type="scientific">Candidatus Fimadaptatus faecigallinarum</name>
    <dbReference type="NCBI Taxonomy" id="2840814"/>
    <lineage>
        <taxon>Bacteria</taxon>
        <taxon>Bacillati</taxon>
        <taxon>Bacillota</taxon>
        <taxon>Clostridia</taxon>
        <taxon>Eubacteriales</taxon>
        <taxon>Candidatus Fimadaptatus</taxon>
    </lineage>
</organism>
<dbReference type="Pfam" id="PF13287">
    <property type="entry name" value="Fn3_assoc"/>
    <property type="match status" value="1"/>
</dbReference>
<evidence type="ECO:0000313" key="4">
    <source>
        <dbReference type="EMBL" id="HIU47145.1"/>
    </source>
</evidence>
<dbReference type="EMBL" id="DVNK01000050">
    <property type="protein sequence ID" value="HIU47145.1"/>
    <property type="molecule type" value="Genomic_DNA"/>
</dbReference>
<evidence type="ECO:0000259" key="3">
    <source>
        <dbReference type="Pfam" id="PF13290"/>
    </source>
</evidence>
<dbReference type="Gene3D" id="1.25.40.10">
    <property type="entry name" value="Tetratricopeptide repeat domain"/>
    <property type="match status" value="1"/>
</dbReference>